<dbReference type="EMBL" id="CP047593">
    <property type="protein sequence ID" value="QHI70511.1"/>
    <property type="molecule type" value="Genomic_DNA"/>
</dbReference>
<accession>A0A6P1M9E8</accession>
<keyword evidence="2" id="KW-1185">Reference proteome</keyword>
<dbReference type="Proteomes" id="UP000464954">
    <property type="component" value="Chromosome"/>
</dbReference>
<protein>
    <submittedName>
        <fullName evidence="1">Uncharacterized protein</fullName>
    </submittedName>
</protein>
<evidence type="ECO:0000313" key="1">
    <source>
        <dbReference type="EMBL" id="QHI70511.1"/>
    </source>
</evidence>
<evidence type="ECO:0000313" key="2">
    <source>
        <dbReference type="Proteomes" id="UP000464954"/>
    </source>
</evidence>
<dbReference type="RefSeq" id="WP_160629687.1">
    <property type="nucleotide sequence ID" value="NZ_CP047593.1"/>
</dbReference>
<dbReference type="KEGG" id="taer:GT409_14045"/>
<sequence length="179" mass="20499">MDSARFIRNKTIMSAWLVTPLLLTAILDRAAFSYLERQKVSFIRNQALKKIIPEMTEAAENFNSFILPYQSDDSQTTSVQDNIIRQINNAAGRVPLTVTAIKLNQDLIAKDPRTVRIDMLVKGEGTPREITAFLNHIKTTDPQIFETRISIIHTGWETSLFQLEADLSRIYIQPHRDKK</sequence>
<gene>
    <name evidence="1" type="ORF">GT409_14045</name>
</gene>
<reference evidence="1 2" key="1">
    <citation type="submission" date="2020-01" db="EMBL/GenBank/DDBJ databases">
        <title>Ponticoccus aerotolerans gen. nov., sp. nov., an anaerobic bacterium and proposal of Ponticoccusceae fam. nov., Ponticoccusles ord. nov. and Ponticoccuse classis nov. in the phylum Kiritimatiellaeota.</title>
        <authorList>
            <person name="Zhou L.Y."/>
            <person name="Du Z.J."/>
        </authorList>
    </citation>
    <scope>NUCLEOTIDE SEQUENCE [LARGE SCALE GENOMIC DNA]</scope>
    <source>
        <strain evidence="1 2">S-5007</strain>
    </source>
</reference>
<name>A0A6P1M9E8_9BACT</name>
<dbReference type="AlphaFoldDB" id="A0A6P1M9E8"/>
<organism evidence="1 2">
    <name type="scientific">Tichowtungia aerotolerans</name>
    <dbReference type="NCBI Taxonomy" id="2697043"/>
    <lineage>
        <taxon>Bacteria</taxon>
        <taxon>Pseudomonadati</taxon>
        <taxon>Kiritimatiellota</taxon>
        <taxon>Tichowtungiia</taxon>
        <taxon>Tichowtungiales</taxon>
        <taxon>Tichowtungiaceae</taxon>
        <taxon>Tichowtungia</taxon>
    </lineage>
</organism>
<proteinExistence type="predicted"/>